<evidence type="ECO:0000256" key="1">
    <source>
        <dbReference type="SAM" id="MobiDB-lite"/>
    </source>
</evidence>
<comment type="caution">
    <text evidence="2">The sequence shown here is derived from an EMBL/GenBank/DDBJ whole genome shotgun (WGS) entry which is preliminary data.</text>
</comment>
<feature type="compositionally biased region" description="Polar residues" evidence="1">
    <location>
        <begin position="54"/>
        <end position="63"/>
    </location>
</feature>
<name>A0A7D9M524_PARCT</name>
<evidence type="ECO:0000313" key="3">
    <source>
        <dbReference type="Proteomes" id="UP001152795"/>
    </source>
</evidence>
<accession>A0A7D9M524</accession>
<dbReference type="AlphaFoldDB" id="A0A7D9M524"/>
<feature type="region of interest" description="Disordered" evidence="1">
    <location>
        <begin position="41"/>
        <end position="63"/>
    </location>
</feature>
<sequence length="107" mass="11804">MLCDTLSTEIRALLGGKCLLENEKKVILKKLCQADWYSNKTTTNTKQEEKGEISGQSKKNGEGSFTLTAAWSKMKQTSGEIPETAEKSDKQDDIIEISSNPKYVDGA</sequence>
<reference evidence="2" key="1">
    <citation type="submission" date="2020-04" db="EMBL/GenBank/DDBJ databases">
        <authorList>
            <person name="Alioto T."/>
            <person name="Alioto T."/>
            <person name="Gomez Garrido J."/>
        </authorList>
    </citation>
    <scope>NUCLEOTIDE SEQUENCE</scope>
    <source>
        <strain evidence="2">A484AB</strain>
    </source>
</reference>
<feature type="non-terminal residue" evidence="2">
    <location>
        <position position="107"/>
    </location>
</feature>
<evidence type="ECO:0000313" key="2">
    <source>
        <dbReference type="EMBL" id="CAB4041658.1"/>
    </source>
</evidence>
<gene>
    <name evidence="2" type="ORF">PACLA_8A076436</name>
</gene>
<keyword evidence="3" id="KW-1185">Reference proteome</keyword>
<protein>
    <submittedName>
        <fullName evidence="2">Uncharacterized protein</fullName>
    </submittedName>
</protein>
<feature type="compositionally biased region" description="Basic and acidic residues" evidence="1">
    <location>
        <begin position="84"/>
        <end position="93"/>
    </location>
</feature>
<dbReference type="Proteomes" id="UP001152795">
    <property type="component" value="Unassembled WGS sequence"/>
</dbReference>
<dbReference type="EMBL" id="CACRXK020028686">
    <property type="protein sequence ID" value="CAB4041658.1"/>
    <property type="molecule type" value="Genomic_DNA"/>
</dbReference>
<feature type="region of interest" description="Disordered" evidence="1">
    <location>
        <begin position="75"/>
        <end position="107"/>
    </location>
</feature>
<organism evidence="2 3">
    <name type="scientific">Paramuricea clavata</name>
    <name type="common">Red gorgonian</name>
    <name type="synonym">Violescent sea-whip</name>
    <dbReference type="NCBI Taxonomy" id="317549"/>
    <lineage>
        <taxon>Eukaryota</taxon>
        <taxon>Metazoa</taxon>
        <taxon>Cnidaria</taxon>
        <taxon>Anthozoa</taxon>
        <taxon>Octocorallia</taxon>
        <taxon>Malacalcyonacea</taxon>
        <taxon>Plexauridae</taxon>
        <taxon>Paramuricea</taxon>
    </lineage>
</organism>
<proteinExistence type="predicted"/>